<dbReference type="AlphaFoldDB" id="A0A1R3S116"/>
<evidence type="ECO:0000313" key="2">
    <source>
        <dbReference type="Proteomes" id="UP000188318"/>
    </source>
</evidence>
<reference evidence="2" key="1">
    <citation type="journal article" date="2017" name="Genome Biol.">
        <title>Comparative genomics reveals high biological diversity and specific adaptations in the industrially and medically important fungal genus Aspergillus.</title>
        <authorList>
            <person name="de Vries R.P."/>
            <person name="Riley R."/>
            <person name="Wiebenga A."/>
            <person name="Aguilar-Osorio G."/>
            <person name="Amillis S."/>
            <person name="Uchima C.A."/>
            <person name="Anderluh G."/>
            <person name="Asadollahi M."/>
            <person name="Askin M."/>
            <person name="Barry K."/>
            <person name="Battaglia E."/>
            <person name="Bayram O."/>
            <person name="Benocci T."/>
            <person name="Braus-Stromeyer S.A."/>
            <person name="Caldana C."/>
            <person name="Canovas D."/>
            <person name="Cerqueira G.C."/>
            <person name="Chen F."/>
            <person name="Chen W."/>
            <person name="Choi C."/>
            <person name="Clum A."/>
            <person name="Dos Santos R.A."/>
            <person name="Damasio A.R."/>
            <person name="Diallinas G."/>
            <person name="Emri T."/>
            <person name="Fekete E."/>
            <person name="Flipphi M."/>
            <person name="Freyberg S."/>
            <person name="Gallo A."/>
            <person name="Gournas C."/>
            <person name="Habgood R."/>
            <person name="Hainaut M."/>
            <person name="Harispe M.L."/>
            <person name="Henrissat B."/>
            <person name="Hilden K.S."/>
            <person name="Hope R."/>
            <person name="Hossain A."/>
            <person name="Karabika E."/>
            <person name="Karaffa L."/>
            <person name="Karanyi Z."/>
            <person name="Krasevec N."/>
            <person name="Kuo A."/>
            <person name="Kusch H."/>
            <person name="LaButti K."/>
            <person name="Lagendijk E.L."/>
            <person name="Lapidus A."/>
            <person name="Levasseur A."/>
            <person name="Lindquist E."/>
            <person name="Lipzen A."/>
            <person name="Logrieco A.F."/>
            <person name="MacCabe A."/>
            <person name="Maekelae M.R."/>
            <person name="Malavazi I."/>
            <person name="Melin P."/>
            <person name="Meyer V."/>
            <person name="Mielnichuk N."/>
            <person name="Miskei M."/>
            <person name="Molnar A.P."/>
            <person name="Mule G."/>
            <person name="Ngan C.Y."/>
            <person name="Orejas M."/>
            <person name="Orosz E."/>
            <person name="Ouedraogo J.P."/>
            <person name="Overkamp K.M."/>
            <person name="Park H.-S."/>
            <person name="Perrone G."/>
            <person name="Piumi F."/>
            <person name="Punt P.J."/>
            <person name="Ram A.F."/>
            <person name="Ramon A."/>
            <person name="Rauscher S."/>
            <person name="Record E."/>
            <person name="Riano-Pachon D.M."/>
            <person name="Robert V."/>
            <person name="Roehrig J."/>
            <person name="Ruller R."/>
            <person name="Salamov A."/>
            <person name="Salih N.S."/>
            <person name="Samson R.A."/>
            <person name="Sandor E."/>
            <person name="Sanguinetti M."/>
            <person name="Schuetze T."/>
            <person name="Sepcic K."/>
            <person name="Shelest E."/>
            <person name="Sherlock G."/>
            <person name="Sophianopoulou V."/>
            <person name="Squina F.M."/>
            <person name="Sun H."/>
            <person name="Susca A."/>
            <person name="Todd R.B."/>
            <person name="Tsang A."/>
            <person name="Unkles S.E."/>
            <person name="van de Wiele N."/>
            <person name="van Rossen-Uffink D."/>
            <person name="Oliveira J.V."/>
            <person name="Vesth T.C."/>
            <person name="Visser J."/>
            <person name="Yu J.-H."/>
            <person name="Zhou M."/>
            <person name="Andersen M.R."/>
            <person name="Archer D.B."/>
            <person name="Baker S.E."/>
            <person name="Benoit I."/>
            <person name="Brakhage A.A."/>
            <person name="Braus G.H."/>
            <person name="Fischer R."/>
            <person name="Frisvad J.C."/>
            <person name="Goldman G.H."/>
            <person name="Houbraken J."/>
            <person name="Oakley B."/>
            <person name="Pocsi I."/>
            <person name="Scazzocchio C."/>
            <person name="Seiboth B."/>
            <person name="vanKuyk P.A."/>
            <person name="Wortman J."/>
            <person name="Dyer P.S."/>
            <person name="Grigoriev I.V."/>
        </authorList>
    </citation>
    <scope>NUCLEOTIDE SEQUENCE [LARGE SCALE GENOMIC DNA]</scope>
    <source>
        <strain evidence="2">ITEM 5010</strain>
    </source>
</reference>
<evidence type="ECO:0000313" key="1">
    <source>
        <dbReference type="EMBL" id="OOG00424.1"/>
    </source>
</evidence>
<accession>A0A1R3S116</accession>
<protein>
    <submittedName>
        <fullName evidence="1">Uncharacterized protein</fullName>
    </submittedName>
</protein>
<dbReference type="EMBL" id="KV907493">
    <property type="protein sequence ID" value="OOG00424.1"/>
    <property type="molecule type" value="Genomic_DNA"/>
</dbReference>
<name>A0A1R3S116_ASPC5</name>
<keyword evidence="2" id="KW-1185">Reference proteome</keyword>
<dbReference type="Proteomes" id="UP000188318">
    <property type="component" value="Unassembled WGS sequence"/>
</dbReference>
<sequence>MDGNSPEPPADATAGHIQQQVSAKNLALVGSETVGSGGRSLLFLLLTIHSDIMEEGPIT</sequence>
<dbReference type="VEuPathDB" id="FungiDB:ASPCADRAFT_202286"/>
<organism evidence="1 2">
    <name type="scientific">Aspergillus carbonarius (strain ITEM 5010)</name>
    <dbReference type="NCBI Taxonomy" id="602072"/>
    <lineage>
        <taxon>Eukaryota</taxon>
        <taxon>Fungi</taxon>
        <taxon>Dikarya</taxon>
        <taxon>Ascomycota</taxon>
        <taxon>Pezizomycotina</taxon>
        <taxon>Eurotiomycetes</taxon>
        <taxon>Eurotiomycetidae</taxon>
        <taxon>Eurotiales</taxon>
        <taxon>Aspergillaceae</taxon>
        <taxon>Aspergillus</taxon>
        <taxon>Aspergillus subgen. Circumdati</taxon>
    </lineage>
</organism>
<proteinExistence type="predicted"/>
<gene>
    <name evidence="1" type="ORF">ASPCADRAFT_202286</name>
</gene>